<dbReference type="Gene3D" id="1.10.10.10">
    <property type="entry name" value="Winged helix-like DNA-binding domain superfamily/Winged helix DNA-binding domain"/>
    <property type="match status" value="1"/>
</dbReference>
<dbReference type="KEGG" id="cik:H0194_02335"/>
<dbReference type="EMBL" id="CP059404">
    <property type="protein sequence ID" value="QNE89898.1"/>
    <property type="molecule type" value="Genomic_DNA"/>
</dbReference>
<dbReference type="PANTHER" id="PTHR33154">
    <property type="entry name" value="TRANSCRIPTIONAL REGULATOR, ARSR FAMILY"/>
    <property type="match status" value="1"/>
</dbReference>
<organism evidence="5 6">
    <name type="scientific">Corynebacterium incognita</name>
    <dbReference type="NCBI Taxonomy" id="2754725"/>
    <lineage>
        <taxon>Bacteria</taxon>
        <taxon>Bacillati</taxon>
        <taxon>Actinomycetota</taxon>
        <taxon>Actinomycetes</taxon>
        <taxon>Mycobacteriales</taxon>
        <taxon>Corynebacteriaceae</taxon>
        <taxon>Corynebacterium</taxon>
    </lineage>
</organism>
<evidence type="ECO:0000256" key="1">
    <source>
        <dbReference type="ARBA" id="ARBA00023015"/>
    </source>
</evidence>
<dbReference type="RefSeq" id="WP_185176272.1">
    <property type="nucleotide sequence ID" value="NZ_CP059404.1"/>
</dbReference>
<dbReference type="GO" id="GO:0003700">
    <property type="term" value="F:DNA-binding transcription factor activity"/>
    <property type="evidence" value="ECO:0007669"/>
    <property type="project" value="InterPro"/>
</dbReference>
<dbReference type="InterPro" id="IPR011991">
    <property type="entry name" value="ArsR-like_HTH"/>
</dbReference>
<keyword evidence="6" id="KW-1185">Reference proteome</keyword>
<keyword evidence="1" id="KW-0805">Transcription regulation</keyword>
<dbReference type="GO" id="GO:0003677">
    <property type="term" value="F:DNA binding"/>
    <property type="evidence" value="ECO:0007669"/>
    <property type="project" value="UniProtKB-KW"/>
</dbReference>
<evidence type="ECO:0000259" key="4">
    <source>
        <dbReference type="PROSITE" id="PS50987"/>
    </source>
</evidence>
<evidence type="ECO:0000313" key="5">
    <source>
        <dbReference type="EMBL" id="QNE89898.1"/>
    </source>
</evidence>
<dbReference type="NCBIfam" id="NF033788">
    <property type="entry name" value="HTH_metalloreg"/>
    <property type="match status" value="1"/>
</dbReference>
<dbReference type="SMART" id="SM00418">
    <property type="entry name" value="HTH_ARSR"/>
    <property type="match status" value="1"/>
</dbReference>
<accession>A0A7G7CQN2</accession>
<dbReference type="InterPro" id="IPR036388">
    <property type="entry name" value="WH-like_DNA-bd_sf"/>
</dbReference>
<name>A0A7G7CQN2_9CORY</name>
<dbReference type="SUPFAM" id="SSF46785">
    <property type="entry name" value="Winged helix' DNA-binding domain"/>
    <property type="match status" value="1"/>
</dbReference>
<dbReference type="Proteomes" id="UP000515743">
    <property type="component" value="Chromosome"/>
</dbReference>
<dbReference type="CDD" id="cd00090">
    <property type="entry name" value="HTH_ARSR"/>
    <property type="match status" value="1"/>
</dbReference>
<reference evidence="5 6" key="1">
    <citation type="submission" date="2020-07" db="EMBL/GenBank/DDBJ databases">
        <title>Complete genome and description of Corynebacterium incognita strain Marseille-Q3630 sp. nov.</title>
        <authorList>
            <person name="Boxberger M."/>
        </authorList>
    </citation>
    <scope>NUCLEOTIDE SEQUENCE [LARGE SCALE GENOMIC DNA]</scope>
    <source>
        <strain evidence="5 6">Marseille-Q3630</strain>
    </source>
</reference>
<gene>
    <name evidence="5" type="ORF">H0194_02335</name>
</gene>
<evidence type="ECO:0000256" key="2">
    <source>
        <dbReference type="ARBA" id="ARBA00023125"/>
    </source>
</evidence>
<dbReference type="InterPro" id="IPR036390">
    <property type="entry name" value="WH_DNA-bd_sf"/>
</dbReference>
<feature type="domain" description="HTH arsR-type" evidence="4">
    <location>
        <begin position="15"/>
        <end position="109"/>
    </location>
</feature>
<evidence type="ECO:0000313" key="6">
    <source>
        <dbReference type="Proteomes" id="UP000515743"/>
    </source>
</evidence>
<proteinExistence type="predicted"/>
<dbReference type="PANTHER" id="PTHR33154:SF18">
    <property type="entry name" value="ARSENICAL RESISTANCE OPERON REPRESSOR"/>
    <property type="match status" value="1"/>
</dbReference>
<evidence type="ECO:0000256" key="3">
    <source>
        <dbReference type="ARBA" id="ARBA00023163"/>
    </source>
</evidence>
<dbReference type="PROSITE" id="PS50987">
    <property type="entry name" value="HTH_ARSR_2"/>
    <property type="match status" value="1"/>
</dbReference>
<keyword evidence="2" id="KW-0238">DNA-binding</keyword>
<keyword evidence="3" id="KW-0804">Transcription</keyword>
<dbReference type="InterPro" id="IPR051081">
    <property type="entry name" value="HTH_MetalResp_TranReg"/>
</dbReference>
<sequence>MVQSAIFHLPLSDLTPLEQAKLLAPTLAALSDEKRLGIVLTLAERPMTNREVHEVTGMSQALVSHHLAALRKSGVVESVPKGRATLNSICCEQLAEPVKWLAHIATLTPEGQKACCVETPASSNLGPHNVAMGSDDA</sequence>
<protein>
    <submittedName>
        <fullName evidence="5">Winged helix-turn-helix transcriptional regulator</fullName>
    </submittedName>
</protein>
<dbReference type="Pfam" id="PF01022">
    <property type="entry name" value="HTH_5"/>
    <property type="match status" value="1"/>
</dbReference>
<dbReference type="AlphaFoldDB" id="A0A7G7CQN2"/>
<dbReference type="PRINTS" id="PR00778">
    <property type="entry name" value="HTHARSR"/>
</dbReference>
<dbReference type="InterPro" id="IPR001845">
    <property type="entry name" value="HTH_ArsR_DNA-bd_dom"/>
</dbReference>